<reference evidence="11 12" key="1">
    <citation type="journal article" date="2023" name="Int. J. Syst. Evol. Microbiol.">
        <title>Terrisporobacter hibernicus sp. nov., isolated from bovine faeces in Northern Ireland.</title>
        <authorList>
            <person name="Mitchell M."/>
            <person name="Nguyen S.V."/>
            <person name="Connor M."/>
            <person name="Fairley D.J."/>
            <person name="Donoghue O."/>
            <person name="Marshall H."/>
            <person name="Koolman L."/>
            <person name="McMullan G."/>
            <person name="Schaffer K.E."/>
            <person name="McGrath J.W."/>
            <person name="Fanning S."/>
        </authorList>
    </citation>
    <scope>NUCLEOTIDE SEQUENCE [LARGE SCALE GENOMIC DNA]</scope>
    <source>
        <strain evidence="11 12">MCA3</strain>
    </source>
</reference>
<evidence type="ECO:0000256" key="7">
    <source>
        <dbReference type="ARBA" id="ARBA00022989"/>
    </source>
</evidence>
<dbReference type="GO" id="GO:0033214">
    <property type="term" value="P:siderophore-iron import into cell"/>
    <property type="evidence" value="ECO:0007669"/>
    <property type="project" value="TreeGrafter"/>
</dbReference>
<dbReference type="PANTHER" id="PTHR30472:SF19">
    <property type="entry name" value="PETROBACTIN IMPORT SYSTEM PERMEASE PROTEIN YCLO"/>
    <property type="match status" value="1"/>
</dbReference>
<feature type="transmembrane region" description="Helical" evidence="10">
    <location>
        <begin position="22"/>
        <end position="41"/>
    </location>
</feature>
<keyword evidence="9 10" id="KW-0472">Membrane</keyword>
<evidence type="ECO:0000256" key="2">
    <source>
        <dbReference type="ARBA" id="ARBA00007935"/>
    </source>
</evidence>
<gene>
    <name evidence="11" type="ORF">JW646_05610</name>
</gene>
<keyword evidence="8" id="KW-0408">Iron</keyword>
<evidence type="ECO:0000256" key="4">
    <source>
        <dbReference type="ARBA" id="ARBA00022475"/>
    </source>
</evidence>
<dbReference type="InterPro" id="IPR000522">
    <property type="entry name" value="ABC_transptr_permease_BtuC"/>
</dbReference>
<dbReference type="CDD" id="cd06550">
    <property type="entry name" value="TM_ABC_iron-siderophores_like"/>
    <property type="match status" value="1"/>
</dbReference>
<name>A0AAX2ZKL4_9FIRM</name>
<feature type="transmembrane region" description="Helical" evidence="10">
    <location>
        <begin position="244"/>
        <end position="271"/>
    </location>
</feature>
<feature type="transmembrane region" description="Helical" evidence="10">
    <location>
        <begin position="195"/>
        <end position="213"/>
    </location>
</feature>
<dbReference type="Pfam" id="PF01032">
    <property type="entry name" value="FecCD"/>
    <property type="match status" value="1"/>
</dbReference>
<evidence type="ECO:0000313" key="11">
    <source>
        <dbReference type="EMBL" id="UEL48927.1"/>
    </source>
</evidence>
<evidence type="ECO:0000256" key="8">
    <source>
        <dbReference type="ARBA" id="ARBA00023004"/>
    </source>
</evidence>
<dbReference type="KEGG" id="tem:JW646_05610"/>
<feature type="transmembrane region" description="Helical" evidence="10">
    <location>
        <begin position="148"/>
        <end position="174"/>
    </location>
</feature>
<evidence type="ECO:0000256" key="3">
    <source>
        <dbReference type="ARBA" id="ARBA00022448"/>
    </source>
</evidence>
<dbReference type="GO" id="GO:0022857">
    <property type="term" value="F:transmembrane transporter activity"/>
    <property type="evidence" value="ECO:0007669"/>
    <property type="project" value="InterPro"/>
</dbReference>
<protein>
    <submittedName>
        <fullName evidence="11">Iron chelate uptake ABC transporter family permease subunit</fullName>
    </submittedName>
</protein>
<keyword evidence="4" id="KW-1003">Cell membrane</keyword>
<evidence type="ECO:0000256" key="6">
    <source>
        <dbReference type="ARBA" id="ARBA00022692"/>
    </source>
</evidence>
<keyword evidence="12" id="KW-1185">Reference proteome</keyword>
<keyword evidence="5" id="KW-0410">Iron transport</keyword>
<dbReference type="GO" id="GO:0005886">
    <property type="term" value="C:plasma membrane"/>
    <property type="evidence" value="ECO:0007669"/>
    <property type="project" value="UniProtKB-SubCell"/>
</dbReference>
<dbReference type="EMBL" id="CP081135">
    <property type="protein sequence ID" value="UEL48927.1"/>
    <property type="molecule type" value="Genomic_DNA"/>
</dbReference>
<evidence type="ECO:0000256" key="9">
    <source>
        <dbReference type="ARBA" id="ARBA00023136"/>
    </source>
</evidence>
<sequence>MQVNVQNKNYVNKKIKNKKQNLNMPIAILSLLILISCALFLTLEINSGSMEYALSKRIPKLIAIVVTGGCIGFSTIIFQTITDNRILTPSVMGIDSLYVAIQTVIIFVFGSSSVFSSNQKLNFLICVVFMVLGSMALYKIVFKRENSNIMFVLLVGMICGTFFKSLSSFMQMVIDPNEYLVLQSKLFASFNNVNVDILLLSIIVILLIIPFVVDDIKYFDVMSLGKDQAINLGVDYDNIMRKSLIIISVLIAVSTALVGPVTFLGLLVANVTREMMKTYKHSYLIIVSVLVSIFALVFGQLMIERVLHLTTPVSVIIDMIGGIYFMYLLYKESRI</sequence>
<dbReference type="AlphaFoldDB" id="A0AAX2ZKL4"/>
<dbReference type="FunFam" id="1.10.3470.10:FF:000004">
    <property type="entry name" value="Iron compound ABC transporter, permease"/>
    <property type="match status" value="1"/>
</dbReference>
<accession>A0AAX2ZKL4</accession>
<dbReference type="Gene3D" id="1.10.3470.10">
    <property type="entry name" value="ABC transporter involved in vitamin B12 uptake, BtuC"/>
    <property type="match status" value="1"/>
</dbReference>
<feature type="transmembrane region" description="Helical" evidence="10">
    <location>
        <begin position="61"/>
        <end position="81"/>
    </location>
</feature>
<feature type="transmembrane region" description="Helical" evidence="10">
    <location>
        <begin position="283"/>
        <end position="303"/>
    </location>
</feature>
<dbReference type="RefSeq" id="WP_270302495.1">
    <property type="nucleotide sequence ID" value="NZ_CP081135.1"/>
</dbReference>
<feature type="transmembrane region" description="Helical" evidence="10">
    <location>
        <begin position="309"/>
        <end position="330"/>
    </location>
</feature>
<dbReference type="SUPFAM" id="SSF81345">
    <property type="entry name" value="ABC transporter involved in vitamin B12 uptake, BtuC"/>
    <property type="match status" value="1"/>
</dbReference>
<comment type="subcellular location">
    <subcellularLocation>
        <location evidence="1">Cell membrane</location>
        <topology evidence="1">Multi-pass membrane protein</topology>
    </subcellularLocation>
</comment>
<proteinExistence type="inferred from homology"/>
<feature type="transmembrane region" description="Helical" evidence="10">
    <location>
        <begin position="121"/>
        <end position="142"/>
    </location>
</feature>
<keyword evidence="3" id="KW-0813">Transport</keyword>
<dbReference type="Proteomes" id="UP001198983">
    <property type="component" value="Chromosome"/>
</dbReference>
<keyword evidence="6 10" id="KW-0812">Transmembrane</keyword>
<keyword evidence="5" id="KW-0406">Ion transport</keyword>
<evidence type="ECO:0000256" key="1">
    <source>
        <dbReference type="ARBA" id="ARBA00004651"/>
    </source>
</evidence>
<keyword evidence="7 10" id="KW-1133">Transmembrane helix</keyword>
<feature type="transmembrane region" description="Helical" evidence="10">
    <location>
        <begin position="87"/>
        <end position="109"/>
    </location>
</feature>
<evidence type="ECO:0000313" key="12">
    <source>
        <dbReference type="Proteomes" id="UP001198983"/>
    </source>
</evidence>
<evidence type="ECO:0000256" key="10">
    <source>
        <dbReference type="SAM" id="Phobius"/>
    </source>
</evidence>
<dbReference type="InterPro" id="IPR037294">
    <property type="entry name" value="ABC_BtuC-like"/>
</dbReference>
<comment type="similarity">
    <text evidence="2">Belongs to the binding-protein-dependent transport system permease family. FecCD subfamily.</text>
</comment>
<evidence type="ECO:0000256" key="5">
    <source>
        <dbReference type="ARBA" id="ARBA00022496"/>
    </source>
</evidence>
<dbReference type="PANTHER" id="PTHR30472">
    <property type="entry name" value="FERRIC ENTEROBACTIN TRANSPORT SYSTEM PERMEASE PROTEIN"/>
    <property type="match status" value="1"/>
</dbReference>
<organism evidence="11 12">
    <name type="scientific">Terrisporobacter hibernicus</name>
    <dbReference type="NCBI Taxonomy" id="2813371"/>
    <lineage>
        <taxon>Bacteria</taxon>
        <taxon>Bacillati</taxon>
        <taxon>Bacillota</taxon>
        <taxon>Clostridia</taxon>
        <taxon>Peptostreptococcales</taxon>
        <taxon>Peptostreptococcaceae</taxon>
        <taxon>Terrisporobacter</taxon>
    </lineage>
</organism>